<comment type="caution">
    <text evidence="4">The sequence shown here is derived from an EMBL/GenBank/DDBJ whole genome shotgun (WGS) entry which is preliminary data.</text>
</comment>
<dbReference type="Pfam" id="PF11807">
    <property type="entry name" value="UstYa"/>
    <property type="match status" value="1"/>
</dbReference>
<keyword evidence="3" id="KW-1133">Transmembrane helix</keyword>
<dbReference type="OrthoDB" id="3687641at2759"/>
<evidence type="ECO:0000313" key="5">
    <source>
        <dbReference type="Proteomes" id="UP000467700"/>
    </source>
</evidence>
<dbReference type="PANTHER" id="PTHR33365:SF4">
    <property type="entry name" value="CYCLOCHLOROTINE BIOSYNTHESIS PROTEIN O"/>
    <property type="match status" value="1"/>
</dbReference>
<evidence type="ECO:0008006" key="6">
    <source>
        <dbReference type="Google" id="ProtNLM"/>
    </source>
</evidence>
<gene>
    <name evidence="4" type="ORF">AAE3_LOCUS8911</name>
</gene>
<sequence length="290" mass="34342">MFPFTAKYKPVDRYSEEDSKEETLATLLRSEKQELAFESRRRLFWRRYGPWISHGVLLFLALLFMALWIHSYLQLKPKYPIYSPANVVADYNRELTTFNGTFEHNSIYRGHPNPQIDEAWERISTEVKPTRLSKEQLDRMGVKITASKVRFPDEDGGGYMATIEITHQLHCLNMLRKYVYHEYYETFDPSFVDASPKTFRTHLDHCVEIIRQNLMCSADVAMITYEWVRGFRLPYPDFNTKHQCRNYQKILDWANDNAVHIPREHVTRLPDTVDMLTPPRFTAVGFFIEI</sequence>
<evidence type="ECO:0000256" key="2">
    <source>
        <dbReference type="ARBA" id="ARBA00035112"/>
    </source>
</evidence>
<keyword evidence="3" id="KW-0472">Membrane</keyword>
<proteinExistence type="inferred from homology"/>
<feature type="transmembrane region" description="Helical" evidence="3">
    <location>
        <begin position="48"/>
        <end position="69"/>
    </location>
</feature>
<comment type="similarity">
    <text evidence="2">Belongs to the ustYa family.</text>
</comment>
<dbReference type="Proteomes" id="UP000467700">
    <property type="component" value="Unassembled WGS sequence"/>
</dbReference>
<accession>A0A8S0VSE1</accession>
<keyword evidence="3" id="KW-0812">Transmembrane</keyword>
<organism evidence="4 5">
    <name type="scientific">Cyclocybe aegerita</name>
    <name type="common">Black poplar mushroom</name>
    <name type="synonym">Agrocybe aegerita</name>
    <dbReference type="NCBI Taxonomy" id="1973307"/>
    <lineage>
        <taxon>Eukaryota</taxon>
        <taxon>Fungi</taxon>
        <taxon>Dikarya</taxon>
        <taxon>Basidiomycota</taxon>
        <taxon>Agaricomycotina</taxon>
        <taxon>Agaricomycetes</taxon>
        <taxon>Agaricomycetidae</taxon>
        <taxon>Agaricales</taxon>
        <taxon>Agaricineae</taxon>
        <taxon>Bolbitiaceae</taxon>
        <taxon>Cyclocybe</taxon>
    </lineage>
</organism>
<evidence type="ECO:0000313" key="4">
    <source>
        <dbReference type="EMBL" id="CAA7266699.1"/>
    </source>
</evidence>
<protein>
    <recommendedName>
        <fullName evidence="6">Tat pathway signal sequence</fullName>
    </recommendedName>
</protein>
<dbReference type="GO" id="GO:0043386">
    <property type="term" value="P:mycotoxin biosynthetic process"/>
    <property type="evidence" value="ECO:0007669"/>
    <property type="project" value="InterPro"/>
</dbReference>
<reference evidence="4 5" key="1">
    <citation type="submission" date="2020-01" db="EMBL/GenBank/DDBJ databases">
        <authorList>
            <person name="Gupta K D."/>
        </authorList>
    </citation>
    <scope>NUCLEOTIDE SEQUENCE [LARGE SCALE GENOMIC DNA]</scope>
</reference>
<evidence type="ECO:0000256" key="1">
    <source>
        <dbReference type="ARBA" id="ARBA00004685"/>
    </source>
</evidence>
<dbReference type="PANTHER" id="PTHR33365">
    <property type="entry name" value="YALI0B05434P"/>
    <property type="match status" value="1"/>
</dbReference>
<dbReference type="EMBL" id="CACVBS010000056">
    <property type="protein sequence ID" value="CAA7266699.1"/>
    <property type="molecule type" value="Genomic_DNA"/>
</dbReference>
<evidence type="ECO:0000256" key="3">
    <source>
        <dbReference type="SAM" id="Phobius"/>
    </source>
</evidence>
<dbReference type="AlphaFoldDB" id="A0A8S0VSE1"/>
<name>A0A8S0VSE1_CYCAE</name>
<comment type="pathway">
    <text evidence="1">Mycotoxin biosynthesis.</text>
</comment>
<dbReference type="InterPro" id="IPR021765">
    <property type="entry name" value="UstYa-like"/>
</dbReference>
<keyword evidence="5" id="KW-1185">Reference proteome</keyword>